<feature type="domain" description="TEP-1 C-terminal beta-propeller" evidence="8">
    <location>
        <begin position="209"/>
        <end position="278"/>
    </location>
</feature>
<dbReference type="InterPro" id="IPR020472">
    <property type="entry name" value="WD40_PAC1"/>
</dbReference>
<evidence type="ECO:0000256" key="3">
    <source>
        <dbReference type="ARBA" id="ARBA00022664"/>
    </source>
</evidence>
<dbReference type="Pfam" id="PF00400">
    <property type="entry name" value="WD40"/>
    <property type="match status" value="2"/>
</dbReference>
<proteinExistence type="inferred from homology"/>
<feature type="region of interest" description="Disordered" evidence="7">
    <location>
        <begin position="513"/>
        <end position="543"/>
    </location>
</feature>
<accession>A0A7S3FXH2</accession>
<organism evidence="9">
    <name type="scientific">Palpitomonas bilix</name>
    <dbReference type="NCBI Taxonomy" id="652834"/>
    <lineage>
        <taxon>Eukaryota</taxon>
        <taxon>Eukaryota incertae sedis</taxon>
    </lineage>
</organism>
<dbReference type="Pfam" id="PF25048">
    <property type="entry name" value="Beta-prop_TEP1_C"/>
    <property type="match status" value="1"/>
</dbReference>
<dbReference type="PANTHER" id="PTHR44006">
    <property type="entry name" value="U5 SMALL NUCLEAR RIBONUCLEOPROTEIN 40 KDA PROTEIN"/>
    <property type="match status" value="1"/>
</dbReference>
<dbReference type="AlphaFoldDB" id="A0A7S3FXH2"/>
<dbReference type="InterPro" id="IPR001680">
    <property type="entry name" value="WD40_rpt"/>
</dbReference>
<dbReference type="PANTHER" id="PTHR44006:SF1">
    <property type="entry name" value="U5 SMALL NUCLEAR RIBONUCLEOPROTEIN 40 KDA PROTEIN"/>
    <property type="match status" value="1"/>
</dbReference>
<dbReference type="GO" id="GO:0008380">
    <property type="term" value="P:RNA splicing"/>
    <property type="evidence" value="ECO:0007669"/>
    <property type="project" value="UniProtKB-KW"/>
</dbReference>
<gene>
    <name evidence="9" type="ORF">PBIL07802_LOCUS690</name>
</gene>
<dbReference type="GO" id="GO:0006397">
    <property type="term" value="P:mRNA processing"/>
    <property type="evidence" value="ECO:0007669"/>
    <property type="project" value="UniProtKB-KW"/>
</dbReference>
<dbReference type="Gene3D" id="2.130.10.10">
    <property type="entry name" value="YVTN repeat-like/Quinoprotein amine dehydrogenase"/>
    <property type="match status" value="2"/>
</dbReference>
<dbReference type="InterPro" id="IPR019775">
    <property type="entry name" value="WD40_repeat_CS"/>
</dbReference>
<keyword evidence="3" id="KW-0507">mRNA processing</keyword>
<protein>
    <recommendedName>
        <fullName evidence="8">TEP-1 C-terminal beta-propeller domain-containing protein</fullName>
    </recommendedName>
</protein>
<comment type="similarity">
    <text evidence="1">Belongs to the WD repeat WDR48 family.</text>
</comment>
<evidence type="ECO:0000256" key="1">
    <source>
        <dbReference type="ARBA" id="ARBA00006917"/>
    </source>
</evidence>
<dbReference type="PROSITE" id="PS00678">
    <property type="entry name" value="WD_REPEATS_1"/>
    <property type="match status" value="2"/>
</dbReference>
<dbReference type="InterPro" id="IPR021772">
    <property type="entry name" value="WDR48/Bun107"/>
</dbReference>
<evidence type="ECO:0000256" key="5">
    <source>
        <dbReference type="ARBA" id="ARBA00023187"/>
    </source>
</evidence>
<dbReference type="InterPro" id="IPR036322">
    <property type="entry name" value="WD40_repeat_dom_sf"/>
</dbReference>
<feature type="repeat" description="WD" evidence="6">
    <location>
        <begin position="162"/>
        <end position="203"/>
    </location>
</feature>
<feature type="repeat" description="WD" evidence="6">
    <location>
        <begin position="105"/>
        <end position="146"/>
    </location>
</feature>
<dbReference type="EMBL" id="HBIB01000987">
    <property type="protein sequence ID" value="CAE0238547.1"/>
    <property type="molecule type" value="Transcribed_RNA"/>
</dbReference>
<dbReference type="PROSITE" id="PS50294">
    <property type="entry name" value="WD_REPEATS_REGION"/>
    <property type="match status" value="3"/>
</dbReference>
<evidence type="ECO:0000259" key="8">
    <source>
        <dbReference type="Pfam" id="PF25048"/>
    </source>
</evidence>
<name>A0A7S3FXH2_9EUKA</name>
<dbReference type="InterPro" id="IPR052234">
    <property type="entry name" value="U5_snRNP_Component"/>
</dbReference>
<dbReference type="Pfam" id="PF11816">
    <property type="entry name" value="DUF3337"/>
    <property type="match status" value="1"/>
</dbReference>
<dbReference type="PROSITE" id="PS50082">
    <property type="entry name" value="WD_REPEATS_2"/>
    <property type="match status" value="3"/>
</dbReference>
<dbReference type="InterPro" id="IPR015943">
    <property type="entry name" value="WD40/YVTN_repeat-like_dom_sf"/>
</dbReference>
<dbReference type="GO" id="GO:0071013">
    <property type="term" value="C:catalytic step 2 spliceosome"/>
    <property type="evidence" value="ECO:0007669"/>
    <property type="project" value="TreeGrafter"/>
</dbReference>
<keyword evidence="2 6" id="KW-0853">WD repeat</keyword>
<feature type="region of interest" description="Disordered" evidence="7">
    <location>
        <begin position="145"/>
        <end position="166"/>
    </location>
</feature>
<reference evidence="9" key="1">
    <citation type="submission" date="2021-01" db="EMBL/GenBank/DDBJ databases">
        <authorList>
            <person name="Corre E."/>
            <person name="Pelletier E."/>
            <person name="Niang G."/>
            <person name="Scheremetjew M."/>
            <person name="Finn R."/>
            <person name="Kale V."/>
            <person name="Holt S."/>
            <person name="Cochrane G."/>
            <person name="Meng A."/>
            <person name="Brown T."/>
            <person name="Cohen L."/>
        </authorList>
    </citation>
    <scope>NUCLEOTIDE SEQUENCE</scope>
    <source>
        <strain evidence="9">NIES-2562</strain>
    </source>
</reference>
<evidence type="ECO:0000256" key="6">
    <source>
        <dbReference type="PROSITE-ProRule" id="PRU00221"/>
    </source>
</evidence>
<dbReference type="SMART" id="SM00320">
    <property type="entry name" value="WD40"/>
    <property type="match status" value="6"/>
</dbReference>
<sequence length="720" mass="78756">MSRKSDKVRIVYTIKDGSEKHKFGVNKLVWGGQDNSTLFSLGRDSSIRAWTANGDAQRPKLDYTLSGHCHWVTDGVSVGENTLVSSSFDQRLLMWDLPSQKLTQLGNHDDYIKCISYACTAGVVVSGGFDRMLKVWDLRRGASTASTSASGRAETPPSRPKLESKSGSVYSISSSADASVVVFGSTDGVLKVWDTREKKSDSTRDLRGHRDTVRCVQVSKEGTQVVSASSDRTVRTWDMRTLRELSCFSHHNASVFSLAVNDSFSHFLSGDSDGKVYMTSMSGGGLIEQGDEWESVCLFDAGQPVLSLCPARLDYAFGGGVWSATTDSSLHYWDFHQRLRSPGDSGIRRAMQSYIGVGEAREAAEGGFAKEDAGVYPLLSSPSTAIEGDKAITKFHILNDKVHVLTMNSAGQLHVFNLLTGDSHPHIGSGEEDFNREVKALSKEVSVPLWCSIDIWSGSLMVSLDASKCLSADTYTEDCNIRMEGEPDEKFNIGQEVLRALFANYLVQSRENKKKLKEKEEEEGGEKEDSSRAEAHLGDAAEDDRPIVRFSHPDRIQVTLLDSSTGLATLSKPLPQLAPRDVPPTWAMGPIEMTGALQQTAATKLNFAVLSAPGMPVATESSTQKLTAQGSVRLAKILAFVKGRVEVCCDDKEVEREFAEGPVDKLLKMTCKGVEVSPNTTLSTVRQFMWKESGDTQFVYDLTDSAKQAGIRLIVAPKHK</sequence>
<dbReference type="InterPro" id="IPR056828">
    <property type="entry name" value="Beta-prop_TEP1_C"/>
</dbReference>
<dbReference type="PRINTS" id="PR00320">
    <property type="entry name" value="GPROTEINBRPT"/>
</dbReference>
<evidence type="ECO:0000256" key="2">
    <source>
        <dbReference type="ARBA" id="ARBA00022574"/>
    </source>
</evidence>
<feature type="repeat" description="WD" evidence="6">
    <location>
        <begin position="206"/>
        <end position="247"/>
    </location>
</feature>
<evidence type="ECO:0000256" key="7">
    <source>
        <dbReference type="SAM" id="MobiDB-lite"/>
    </source>
</evidence>
<evidence type="ECO:0000256" key="4">
    <source>
        <dbReference type="ARBA" id="ARBA00022737"/>
    </source>
</evidence>
<dbReference type="SUPFAM" id="SSF50978">
    <property type="entry name" value="WD40 repeat-like"/>
    <property type="match status" value="1"/>
</dbReference>
<keyword evidence="4" id="KW-0677">Repeat</keyword>
<keyword evidence="5" id="KW-0508">mRNA splicing</keyword>
<dbReference type="GO" id="GO:0003723">
    <property type="term" value="F:RNA binding"/>
    <property type="evidence" value="ECO:0007669"/>
    <property type="project" value="TreeGrafter"/>
</dbReference>
<evidence type="ECO:0000313" key="9">
    <source>
        <dbReference type="EMBL" id="CAE0238547.1"/>
    </source>
</evidence>
<feature type="compositionally biased region" description="Basic and acidic residues" evidence="7">
    <location>
        <begin position="527"/>
        <end position="543"/>
    </location>
</feature>